<dbReference type="KEGG" id="sarm:DVA86_31130"/>
<dbReference type="InterPro" id="IPR013519">
    <property type="entry name" value="Int_alpha_beta-p"/>
</dbReference>
<feature type="compositionally biased region" description="Polar residues" evidence="4">
    <location>
        <begin position="78"/>
        <end position="92"/>
    </location>
</feature>
<dbReference type="SMART" id="SM00191">
    <property type="entry name" value="Int_alpha"/>
    <property type="match status" value="4"/>
</dbReference>
<evidence type="ECO:0000256" key="1">
    <source>
        <dbReference type="ARBA" id="ARBA00022729"/>
    </source>
</evidence>
<reference evidence="5 6" key="1">
    <citation type="submission" date="2018-07" db="EMBL/GenBank/DDBJ databases">
        <title>Draft genome of the type strain Streptomyces armeniacus ATCC 15676.</title>
        <authorList>
            <person name="Labana P."/>
            <person name="Gosse J.T."/>
            <person name="Boddy C.N."/>
        </authorList>
    </citation>
    <scope>NUCLEOTIDE SEQUENCE [LARGE SCALE GENOMIC DNA]</scope>
    <source>
        <strain evidence="5 6">ATCC 15676</strain>
    </source>
</reference>
<keyword evidence="2" id="KW-0677">Repeat</keyword>
<dbReference type="InterPro" id="IPR028994">
    <property type="entry name" value="Integrin_alpha_N"/>
</dbReference>
<keyword evidence="6" id="KW-1185">Reference proteome</keyword>
<protein>
    <submittedName>
        <fullName evidence="5">VCBS repeat-containing protein</fullName>
    </submittedName>
</protein>
<dbReference type="Gene3D" id="2.130.10.130">
    <property type="entry name" value="Integrin alpha, N-terminal"/>
    <property type="match status" value="3"/>
</dbReference>
<dbReference type="PANTHER" id="PTHR13412">
    <property type="entry name" value="T-CELL IMMUNOMODULATORY PROTEIN HOMOLOG"/>
    <property type="match status" value="1"/>
</dbReference>
<keyword evidence="1" id="KW-0732">Signal</keyword>
<dbReference type="InterPro" id="IPR024881">
    <property type="entry name" value="Tip"/>
</dbReference>
<dbReference type="GO" id="GO:0008305">
    <property type="term" value="C:integrin complex"/>
    <property type="evidence" value="ECO:0007669"/>
    <property type="project" value="InterPro"/>
</dbReference>
<evidence type="ECO:0000256" key="3">
    <source>
        <dbReference type="ARBA" id="ARBA00023180"/>
    </source>
</evidence>
<dbReference type="AlphaFoldDB" id="A0A345XXL1"/>
<proteinExistence type="predicted"/>
<dbReference type="PANTHER" id="PTHR13412:SF0">
    <property type="entry name" value="T-CELL IMMUNOMODULATORY PROTEIN"/>
    <property type="match status" value="1"/>
</dbReference>
<sequence length="498" mass="50094">MTEEFVPQHRIVSALSGKRGKWTAGVAAVAAVSAVSAPLVWSGLSDRAEAEAAGTALKGPAGTHPQADFDKDGRADQVSPSPNGEVSGSNQAGFLAVTYGSDKPGEGRRQVVDQTTSDVPGKPVRAAQFGADSTARDFDGDGYTDLAVTAGRGKASVILLWGSEKGLRGGTYLKNASGSPIAAVGGDFDGDGKADLVTGFGAKGLVKGPFTRAGGAAGTASVPEPRIKDEEGDDIPNPSLEAAGDLNGDRTDDLVTLTTNETDDNTNHVVWASRYLQGGKDGFAEPVKSHIPGNGAATVGDVDNDGYGDLIVGRRGAERECGDVTVVHGSSHGPGSRQTTVTKDSPGVPGEAGGACDYTSLDGGDVDGDGYADVLAGATLDFGSGQQKGAATLLRGGPNGLSGNGAQRFTAKSFGASPSSSSGAFGSAVNLLDMDGDGKSDVTLGDPDRNEMRGALWVIPGTGGAVPEKDAVSLTPKDFELSEGTPLLGSGATDVRGS</sequence>
<dbReference type="PROSITE" id="PS51470">
    <property type="entry name" value="FG_GAP"/>
    <property type="match status" value="1"/>
</dbReference>
<feature type="region of interest" description="Disordered" evidence="4">
    <location>
        <begin position="213"/>
        <end position="251"/>
    </location>
</feature>
<evidence type="ECO:0000313" key="5">
    <source>
        <dbReference type="EMBL" id="AXK36377.1"/>
    </source>
</evidence>
<keyword evidence="3" id="KW-0325">Glycoprotein</keyword>
<evidence type="ECO:0000256" key="2">
    <source>
        <dbReference type="ARBA" id="ARBA00022737"/>
    </source>
</evidence>
<evidence type="ECO:0000256" key="4">
    <source>
        <dbReference type="SAM" id="MobiDB-lite"/>
    </source>
</evidence>
<dbReference type="PRINTS" id="PR01185">
    <property type="entry name" value="INTEGRINA"/>
</dbReference>
<dbReference type="InterPro" id="IPR000413">
    <property type="entry name" value="Integrin_alpha"/>
</dbReference>
<gene>
    <name evidence="5" type="ORF">DVA86_31130</name>
</gene>
<dbReference type="GO" id="GO:0007155">
    <property type="term" value="P:cell adhesion"/>
    <property type="evidence" value="ECO:0007669"/>
    <property type="project" value="InterPro"/>
</dbReference>
<dbReference type="SUPFAM" id="SSF69318">
    <property type="entry name" value="Integrin alpha N-terminal domain"/>
    <property type="match status" value="2"/>
</dbReference>
<name>A0A345XXL1_9ACTN</name>
<organism evidence="5 6">
    <name type="scientific">Streptomyces armeniacus</name>
    <dbReference type="NCBI Taxonomy" id="83291"/>
    <lineage>
        <taxon>Bacteria</taxon>
        <taxon>Bacillati</taxon>
        <taxon>Actinomycetota</taxon>
        <taxon>Actinomycetes</taxon>
        <taxon>Kitasatosporales</taxon>
        <taxon>Streptomycetaceae</taxon>
        <taxon>Streptomyces</taxon>
    </lineage>
</organism>
<feature type="region of interest" description="Disordered" evidence="4">
    <location>
        <begin position="326"/>
        <end position="349"/>
    </location>
</feature>
<feature type="region of interest" description="Disordered" evidence="4">
    <location>
        <begin position="52"/>
        <end position="122"/>
    </location>
</feature>
<feature type="region of interest" description="Disordered" evidence="4">
    <location>
        <begin position="477"/>
        <end position="498"/>
    </location>
</feature>
<evidence type="ECO:0000313" key="6">
    <source>
        <dbReference type="Proteomes" id="UP000254425"/>
    </source>
</evidence>
<dbReference type="InterPro" id="IPR013517">
    <property type="entry name" value="FG-GAP"/>
</dbReference>
<accession>A0A345XXL1</accession>
<dbReference type="Pfam" id="PF13517">
    <property type="entry name" value="FG-GAP_3"/>
    <property type="match status" value="1"/>
</dbReference>
<dbReference type="EMBL" id="CP031320">
    <property type="protein sequence ID" value="AXK36377.1"/>
    <property type="molecule type" value="Genomic_DNA"/>
</dbReference>
<dbReference type="Proteomes" id="UP000254425">
    <property type="component" value="Chromosome"/>
</dbReference>
<dbReference type="Pfam" id="PF01839">
    <property type="entry name" value="FG-GAP"/>
    <property type="match status" value="1"/>
</dbReference>